<dbReference type="Gene3D" id="3.30.870.10">
    <property type="entry name" value="Endonuclease Chain A"/>
    <property type="match status" value="1"/>
</dbReference>
<evidence type="ECO:0000313" key="1">
    <source>
        <dbReference type="EMBL" id="KMS53595.1"/>
    </source>
</evidence>
<evidence type="ECO:0000313" key="2">
    <source>
        <dbReference type="Proteomes" id="UP000052268"/>
    </source>
</evidence>
<accession>A0A0J8AFD2</accession>
<keyword evidence="2" id="KW-1185">Reference proteome</keyword>
<dbReference type="EMBL" id="JACU01000007">
    <property type="protein sequence ID" value="KMS53595.1"/>
    <property type="molecule type" value="Genomic_DNA"/>
</dbReference>
<dbReference type="PATRIC" id="fig|1114963.3.peg.3276"/>
<dbReference type="InterPro" id="IPR059166">
    <property type="entry name" value="PLD-like_cat"/>
</dbReference>
<dbReference type="Proteomes" id="UP000052268">
    <property type="component" value="Unassembled WGS sequence"/>
</dbReference>
<dbReference type="AlphaFoldDB" id="A0A0J8AFD2"/>
<dbReference type="RefSeq" id="WP_059152387.1">
    <property type="nucleotide sequence ID" value="NZ_KQ130455.1"/>
</dbReference>
<proteinExistence type="predicted"/>
<protein>
    <recommendedName>
        <fullName evidence="3">Phospholipase D</fullName>
    </recommendedName>
</protein>
<dbReference type="CDD" id="cd09176">
    <property type="entry name" value="PLDc_unchar6"/>
    <property type="match status" value="1"/>
</dbReference>
<organism evidence="1 2">
    <name type="scientific">Novosphingobium barchaimii LL02</name>
    <dbReference type="NCBI Taxonomy" id="1114963"/>
    <lineage>
        <taxon>Bacteria</taxon>
        <taxon>Pseudomonadati</taxon>
        <taxon>Pseudomonadota</taxon>
        <taxon>Alphaproteobacteria</taxon>
        <taxon>Sphingomonadales</taxon>
        <taxon>Sphingomonadaceae</taxon>
        <taxon>Novosphingobium</taxon>
    </lineage>
</organism>
<dbReference type="OrthoDB" id="369674at2"/>
<evidence type="ECO:0008006" key="3">
    <source>
        <dbReference type="Google" id="ProtNLM"/>
    </source>
</evidence>
<sequence length="603" mass="65565">MNGRPPAWPGQPYLDELRPERGEAVRLALFATYSVDLSAIAAMLLALIGRNNEKGSGAAIDFAEAVDQLRDRVRIVIQRGRIARPVALPKVAGILDQFVVEQTHDERVGSWHPKIALVAYDVPKGQTRWKLWIGSRNLTRSQDLEVGVLLDGHAKLGKGRMRLEGISGLGARLARDAGRADALDISEELKAIWWEAPDGFKLRALLDGLEVGAALAVEPPAGAIDGITIVSPFLSSDFLSMAGRWGPKGARTLVSSMPALVDMANRSGKPLAAFSRILAYAAPDETTEEKASETAKAVTLDDDDAEPQPLALHAKLIAFHSGDRSIVRIGSANATDRAWAGRNSEVMIELEASAAFNPGLAFLIGKATPVTIDELAQVKPASTDEADALEESRKELMASWDPILHRDGDRFVLDARKAPKLAHASHRVFAGHANGDLLPWPEDGIRLDLGIIPLSIQSAFIQVRVCSTEDSVRWMQRVTVDPPLDEKRDLAALARHMGLRAFHDWMRAMLGGETVPIGDIAWDEEMGGSAKGRESLGFTRLTLEDILTAWARDEKAFARVDKHFAPYVDALLTHDGSLTPAEKKDLSQLAQIWAIARTQLASS</sequence>
<name>A0A0J8AFD2_9SPHN</name>
<gene>
    <name evidence="1" type="ORF">V474_22180</name>
</gene>
<reference evidence="1 2" key="1">
    <citation type="journal article" date="2015" name="G3 (Bethesda)">
        <title>Insights into Ongoing Evolution of the Hexachlorocyclohexane Catabolic Pathway from Comparative Genomics of Ten Sphingomonadaceae Strains.</title>
        <authorList>
            <person name="Pearce S.L."/>
            <person name="Oakeshott J.G."/>
            <person name="Pandey G."/>
        </authorList>
    </citation>
    <scope>NUCLEOTIDE SEQUENCE [LARGE SCALE GENOMIC DNA]</scope>
    <source>
        <strain evidence="1 2">LL02</strain>
    </source>
</reference>
<comment type="caution">
    <text evidence="1">The sequence shown here is derived from an EMBL/GenBank/DDBJ whole genome shotgun (WGS) entry which is preliminary data.</text>
</comment>